<evidence type="ECO:0000313" key="2">
    <source>
        <dbReference type="EMBL" id="JAT49534.1"/>
    </source>
</evidence>
<feature type="non-terminal residue" evidence="2">
    <location>
        <position position="122"/>
    </location>
</feature>
<gene>
    <name evidence="2" type="primary">menC_2</name>
    <name evidence="2" type="ORF">g.1378</name>
</gene>
<evidence type="ECO:0000256" key="1">
    <source>
        <dbReference type="SAM" id="MobiDB-lite"/>
    </source>
</evidence>
<feature type="compositionally biased region" description="Basic and acidic residues" evidence="1">
    <location>
        <begin position="95"/>
        <end position="104"/>
    </location>
</feature>
<protein>
    <submittedName>
        <fullName evidence="2">Putative o-succinylbenzoate synthase</fullName>
    </submittedName>
</protein>
<feature type="compositionally biased region" description="Polar residues" evidence="1">
    <location>
        <begin position="1"/>
        <end position="16"/>
    </location>
</feature>
<proteinExistence type="predicted"/>
<organism evidence="2">
    <name type="scientific">Anthurium amnicola</name>
    <dbReference type="NCBI Taxonomy" id="1678845"/>
    <lineage>
        <taxon>Eukaryota</taxon>
        <taxon>Viridiplantae</taxon>
        <taxon>Streptophyta</taxon>
        <taxon>Embryophyta</taxon>
        <taxon>Tracheophyta</taxon>
        <taxon>Spermatophyta</taxon>
        <taxon>Magnoliopsida</taxon>
        <taxon>Liliopsida</taxon>
        <taxon>Araceae</taxon>
        <taxon>Pothoideae</taxon>
        <taxon>Potheae</taxon>
        <taxon>Anthurium</taxon>
    </lineage>
</organism>
<feature type="non-terminal residue" evidence="2">
    <location>
        <position position="1"/>
    </location>
</feature>
<name>A0A1D1Y4F7_9ARAE</name>
<feature type="compositionally biased region" description="Basic and acidic residues" evidence="1">
    <location>
        <begin position="59"/>
        <end position="73"/>
    </location>
</feature>
<accession>A0A1D1Y4F7</accession>
<sequence length="122" mass="13509">SLSLSLMTPIPHSQCSYHPPPEGSHDRHALQPLLPIYEASSFPCVILRNPYLGGSLGSDHQHSHHPQEADEHFPCNGPTWQISSLRLSPPIAEDVESKKGKNTQESDLSSSDSVKWMSSKMR</sequence>
<feature type="region of interest" description="Disordered" evidence="1">
    <location>
        <begin position="55"/>
        <end position="122"/>
    </location>
</feature>
<feature type="region of interest" description="Disordered" evidence="1">
    <location>
        <begin position="1"/>
        <end position="28"/>
    </location>
</feature>
<reference evidence="2" key="1">
    <citation type="submission" date="2015-07" db="EMBL/GenBank/DDBJ databases">
        <title>Transcriptome Assembly of Anthurium amnicola.</title>
        <authorList>
            <person name="Suzuki J."/>
        </authorList>
    </citation>
    <scope>NUCLEOTIDE SEQUENCE</scope>
</reference>
<dbReference type="EMBL" id="GDJX01018402">
    <property type="protein sequence ID" value="JAT49534.1"/>
    <property type="molecule type" value="Transcribed_RNA"/>
</dbReference>
<feature type="compositionally biased region" description="Low complexity" evidence="1">
    <location>
        <begin position="106"/>
        <end position="122"/>
    </location>
</feature>
<dbReference type="AlphaFoldDB" id="A0A1D1Y4F7"/>